<keyword evidence="2 4" id="KW-0560">Oxidoreductase</keyword>
<organism evidence="6">
    <name type="scientific">Corethrella appendiculata</name>
    <dbReference type="NCBI Taxonomy" id="1370023"/>
    <lineage>
        <taxon>Eukaryota</taxon>
        <taxon>Metazoa</taxon>
        <taxon>Ecdysozoa</taxon>
        <taxon>Arthropoda</taxon>
        <taxon>Hexapoda</taxon>
        <taxon>Insecta</taxon>
        <taxon>Pterygota</taxon>
        <taxon>Neoptera</taxon>
        <taxon>Endopterygota</taxon>
        <taxon>Diptera</taxon>
        <taxon>Nematocera</taxon>
        <taxon>Culicoidea</taxon>
        <taxon>Chaoboridae</taxon>
        <taxon>Corethrella</taxon>
    </lineage>
</organism>
<dbReference type="PROSITE" id="PS00687">
    <property type="entry name" value="ALDEHYDE_DEHYDR_GLU"/>
    <property type="match status" value="1"/>
</dbReference>
<evidence type="ECO:0000256" key="4">
    <source>
        <dbReference type="RuleBase" id="RU003345"/>
    </source>
</evidence>
<evidence type="ECO:0000256" key="3">
    <source>
        <dbReference type="PROSITE-ProRule" id="PRU10007"/>
    </source>
</evidence>
<dbReference type="InterPro" id="IPR016160">
    <property type="entry name" value="Ald_DH_CS_CYS"/>
</dbReference>
<dbReference type="InterPro" id="IPR016162">
    <property type="entry name" value="Ald_DH_N"/>
</dbReference>
<feature type="active site" evidence="3">
    <location>
        <position position="258"/>
    </location>
</feature>
<dbReference type="PROSITE" id="PS00070">
    <property type="entry name" value="ALDEHYDE_DEHYDR_CYS"/>
    <property type="match status" value="1"/>
</dbReference>
<dbReference type="GO" id="GO:0016620">
    <property type="term" value="F:oxidoreductase activity, acting on the aldehyde or oxo group of donors, NAD or NADP as acceptor"/>
    <property type="evidence" value="ECO:0007669"/>
    <property type="project" value="InterPro"/>
</dbReference>
<dbReference type="InterPro" id="IPR029510">
    <property type="entry name" value="Ald_DH_CS_GLU"/>
</dbReference>
<dbReference type="InterPro" id="IPR015590">
    <property type="entry name" value="Aldehyde_DH_dom"/>
</dbReference>
<accession>U5ETY1</accession>
<dbReference type="PANTHER" id="PTHR11699">
    <property type="entry name" value="ALDEHYDE DEHYDROGENASE-RELATED"/>
    <property type="match status" value="1"/>
</dbReference>
<dbReference type="EMBL" id="GANO01002576">
    <property type="protein sequence ID" value="JAB57295.1"/>
    <property type="molecule type" value="mRNA"/>
</dbReference>
<dbReference type="Gene3D" id="3.40.605.10">
    <property type="entry name" value="Aldehyde Dehydrogenase, Chain A, domain 1"/>
    <property type="match status" value="1"/>
</dbReference>
<proteinExistence type="evidence at transcript level"/>
<name>U5ETY1_9DIPT</name>
<evidence type="ECO:0000313" key="6">
    <source>
        <dbReference type="EMBL" id="JAB57295.1"/>
    </source>
</evidence>
<evidence type="ECO:0000256" key="1">
    <source>
        <dbReference type="ARBA" id="ARBA00009986"/>
    </source>
</evidence>
<reference evidence="6" key="1">
    <citation type="journal article" date="2014" name="Insect Biochem. Mol. Biol.">
        <title>An insight into the sialome of the frog biting fly, Corethrella appendiculata.</title>
        <authorList>
            <person name="Ribeiro J.M.C."/>
            <person name="Chagas A.C."/>
            <person name="Pham V.M."/>
            <person name="Lounibos L.P."/>
            <person name="Calvo E."/>
        </authorList>
    </citation>
    <scope>NUCLEOTIDE SEQUENCE</scope>
    <source>
        <tissue evidence="6">Salivary glands</tissue>
    </source>
</reference>
<comment type="similarity">
    <text evidence="1 4">Belongs to the aldehyde dehydrogenase family.</text>
</comment>
<evidence type="ECO:0000259" key="5">
    <source>
        <dbReference type="Pfam" id="PF00171"/>
    </source>
</evidence>
<dbReference type="FunFam" id="3.40.309.10:FF:000001">
    <property type="entry name" value="Mitochondrial aldehyde dehydrogenase 2"/>
    <property type="match status" value="1"/>
</dbReference>
<feature type="domain" description="Aldehyde dehydrogenase" evidence="5">
    <location>
        <begin position="19"/>
        <end position="481"/>
    </location>
</feature>
<dbReference type="SUPFAM" id="SSF53720">
    <property type="entry name" value="ALDH-like"/>
    <property type="match status" value="1"/>
</dbReference>
<dbReference type="InterPro" id="IPR016161">
    <property type="entry name" value="Ald_DH/histidinol_DH"/>
</dbReference>
<sequence>MANPNQEIKYTKLFINNEFVDAKSGKTFTTINPTTGKILAHVAEGDKADVDKAVAAASKAFERNSKWRSMDASQRGKLLWKLSELIERDAAIIANLEVLDNGKPFTVSFGYVQYAVKILQYYAGWCDKIHGNTIPADGPLLSMTRKEPIGVVGQIIPWNFPFVLLTWKFGPAIATGCTVVMKPAEQTPLTGLYFAALTKECGFPDGVFNVINGFGPTAGAAISSHPNIRKVAFTGSVETGRLVMEAAAKSNLKKVTLELGGKSPFVVFDDANVDEAVAVAHNSVFVSEGQTCCAGSRTFVQEKIYDEFVKKSIEFAKSRKVGNPFEQTTQQGAQIDQEAFDKILNYIEIGKKEKAKLECGGKRLGNEGYFIEPTVFTNVTDNMRIAKEEIFGPVQCILKFKTMDEVIERANNTEYGLSAMVMTSNINNALVFSQAVEAGTVWVNCTHAIAPQTPFGGYKQSGFGRDLGEDSLDAYMETKTITIRLPAKF</sequence>
<protein>
    <submittedName>
        <fullName evidence="6">Putative aldehyde dehydrogenase</fullName>
    </submittedName>
</protein>
<evidence type="ECO:0000256" key="2">
    <source>
        <dbReference type="ARBA" id="ARBA00023002"/>
    </source>
</evidence>
<dbReference type="FunFam" id="3.40.605.10:FF:000050">
    <property type="entry name" value="Aldehyde dehydrogenase, mitochondrial"/>
    <property type="match status" value="1"/>
</dbReference>
<dbReference type="Pfam" id="PF00171">
    <property type="entry name" value="Aldedh"/>
    <property type="match status" value="1"/>
</dbReference>
<dbReference type="InterPro" id="IPR016163">
    <property type="entry name" value="Ald_DH_C"/>
</dbReference>
<dbReference type="AlphaFoldDB" id="U5ETY1"/>
<dbReference type="FunFam" id="3.40.605.10:FF:000026">
    <property type="entry name" value="Aldehyde dehydrogenase, putative"/>
    <property type="match status" value="1"/>
</dbReference>
<dbReference type="Gene3D" id="3.40.309.10">
    <property type="entry name" value="Aldehyde Dehydrogenase, Chain A, domain 2"/>
    <property type="match status" value="1"/>
</dbReference>